<keyword evidence="8" id="KW-1185">Reference proteome</keyword>
<evidence type="ECO:0000313" key="7">
    <source>
        <dbReference type="EMBL" id="TRY17750.1"/>
    </source>
</evidence>
<evidence type="ECO:0000256" key="2">
    <source>
        <dbReference type="ARBA" id="ARBA00023015"/>
    </source>
</evidence>
<sequence length="368" mass="39425">MIWMACWVVGISTTATPSSMTWMLFVPPFSPLSSVVRRCRDKSGHRLRRYPGEGSSGVVLTPQGDDFDIVVRAAWLYYEDGLTQAQVAKRLFVSRQSVGRLLESARQHGIVRIEMDAQYLAAMGWATRLRERLGLDDAVVVPTSDGPLSRERTNERVAAATAAYVRRHLHPGVVVGVSWADSVARALTMLSAESLDGVTLASAAGTIDNVATLVSENPEAVRRLRTVPAPLFVSSAATAAALLAEDPVASVFALARSASITLTGVGAVRPGSSAVRTGMVTDEEVAEFGRRGAVGDMLGQWFDIRGRVVRGDVSERTVSLRLEEMRELPNVVAVAAGQEKVDAIRGAVAGGYLNVLVTDEPTAERLLA</sequence>
<dbReference type="OrthoDB" id="186585at2"/>
<accession>A0A553JZ81</accession>
<dbReference type="InterPro" id="IPR007324">
    <property type="entry name" value="Sugar-bd_dom_put"/>
</dbReference>
<evidence type="ECO:0000256" key="1">
    <source>
        <dbReference type="ARBA" id="ARBA00010466"/>
    </source>
</evidence>
<feature type="domain" description="Sugar-binding" evidence="5">
    <location>
        <begin position="126"/>
        <end position="368"/>
    </location>
</feature>
<dbReference type="Proteomes" id="UP000317638">
    <property type="component" value="Unassembled WGS sequence"/>
</dbReference>
<evidence type="ECO:0000259" key="5">
    <source>
        <dbReference type="Pfam" id="PF04198"/>
    </source>
</evidence>
<dbReference type="AlphaFoldDB" id="A0A553JZ81"/>
<dbReference type="InterPro" id="IPR036388">
    <property type="entry name" value="WH-like_DNA-bd_sf"/>
</dbReference>
<keyword evidence="2" id="KW-0805">Transcription regulation</keyword>
<evidence type="ECO:0000259" key="6">
    <source>
        <dbReference type="Pfam" id="PF12802"/>
    </source>
</evidence>
<dbReference type="InterPro" id="IPR000835">
    <property type="entry name" value="HTH_MarR-typ"/>
</dbReference>
<dbReference type="GO" id="GO:0030246">
    <property type="term" value="F:carbohydrate binding"/>
    <property type="evidence" value="ECO:0007669"/>
    <property type="project" value="InterPro"/>
</dbReference>
<dbReference type="Pfam" id="PF04198">
    <property type="entry name" value="Sugar-bind"/>
    <property type="match status" value="1"/>
</dbReference>
<dbReference type="GO" id="GO:0003677">
    <property type="term" value="F:DNA binding"/>
    <property type="evidence" value="ECO:0007669"/>
    <property type="project" value="UniProtKB-KW"/>
</dbReference>
<dbReference type="GO" id="GO:0003700">
    <property type="term" value="F:DNA-binding transcription factor activity"/>
    <property type="evidence" value="ECO:0007669"/>
    <property type="project" value="InterPro"/>
</dbReference>
<proteinExistence type="inferred from homology"/>
<keyword evidence="4" id="KW-0804">Transcription</keyword>
<comment type="similarity">
    <text evidence="1">Belongs to the SorC transcriptional regulatory family.</text>
</comment>
<dbReference type="Pfam" id="PF12802">
    <property type="entry name" value="MarR_2"/>
    <property type="match status" value="1"/>
</dbReference>
<dbReference type="PANTHER" id="PTHR34294">
    <property type="entry name" value="TRANSCRIPTIONAL REGULATOR-RELATED"/>
    <property type="match status" value="1"/>
</dbReference>
<reference evidence="7 8" key="1">
    <citation type="submission" date="2019-07" db="EMBL/GenBank/DDBJ databases">
        <authorList>
            <person name="Zhou L.-Y."/>
        </authorList>
    </citation>
    <scope>NUCLEOTIDE SEQUENCE [LARGE SCALE GENOMIC DNA]</scope>
    <source>
        <strain evidence="7 8">YIM 101269</strain>
    </source>
</reference>
<evidence type="ECO:0000256" key="3">
    <source>
        <dbReference type="ARBA" id="ARBA00023125"/>
    </source>
</evidence>
<comment type="caution">
    <text evidence="7">The sequence shown here is derived from an EMBL/GenBank/DDBJ whole genome shotgun (WGS) entry which is preliminary data.</text>
</comment>
<keyword evidence="3" id="KW-0238">DNA-binding</keyword>
<dbReference type="Gene3D" id="1.10.10.10">
    <property type="entry name" value="Winged helix-like DNA-binding domain superfamily/Winged helix DNA-binding domain"/>
    <property type="match status" value="1"/>
</dbReference>
<protein>
    <submittedName>
        <fullName evidence="7">Sugar-binding transcriptional regulator</fullName>
    </submittedName>
</protein>
<name>A0A553JZ81_9ACTN</name>
<dbReference type="InterPro" id="IPR051054">
    <property type="entry name" value="SorC_transcr_regulators"/>
</dbReference>
<feature type="domain" description="HTH marR-type" evidence="6">
    <location>
        <begin position="75"/>
        <end position="116"/>
    </location>
</feature>
<dbReference type="InterPro" id="IPR037171">
    <property type="entry name" value="NagB/RpiA_transferase-like"/>
</dbReference>
<dbReference type="PANTHER" id="PTHR34294:SF1">
    <property type="entry name" value="TRANSCRIPTIONAL REGULATOR LSRR"/>
    <property type="match status" value="1"/>
</dbReference>
<evidence type="ECO:0000313" key="8">
    <source>
        <dbReference type="Proteomes" id="UP000317638"/>
    </source>
</evidence>
<organism evidence="7 8">
    <name type="scientific">Tessaracoccus rhinocerotis</name>
    <dbReference type="NCBI Taxonomy" id="1689449"/>
    <lineage>
        <taxon>Bacteria</taxon>
        <taxon>Bacillati</taxon>
        <taxon>Actinomycetota</taxon>
        <taxon>Actinomycetes</taxon>
        <taxon>Propionibacteriales</taxon>
        <taxon>Propionibacteriaceae</taxon>
        <taxon>Tessaracoccus</taxon>
    </lineage>
</organism>
<dbReference type="SUPFAM" id="SSF100950">
    <property type="entry name" value="NagB/RpiA/CoA transferase-like"/>
    <property type="match status" value="1"/>
</dbReference>
<evidence type="ECO:0000256" key="4">
    <source>
        <dbReference type="ARBA" id="ARBA00023163"/>
    </source>
</evidence>
<gene>
    <name evidence="7" type="ORF">FOJ82_10765</name>
</gene>
<dbReference type="Gene3D" id="3.40.50.1360">
    <property type="match status" value="1"/>
</dbReference>
<dbReference type="EMBL" id="VKKG01000004">
    <property type="protein sequence ID" value="TRY17750.1"/>
    <property type="molecule type" value="Genomic_DNA"/>
</dbReference>